<dbReference type="PANTHER" id="PTHR24320:SF283">
    <property type="entry name" value="RETINOL DEHYDROGENASE 11"/>
    <property type="match status" value="1"/>
</dbReference>
<name>A0AAD6ZMM8_9AGAR</name>
<organism evidence="3 4">
    <name type="scientific">Mycena albidolilacea</name>
    <dbReference type="NCBI Taxonomy" id="1033008"/>
    <lineage>
        <taxon>Eukaryota</taxon>
        <taxon>Fungi</taxon>
        <taxon>Dikarya</taxon>
        <taxon>Basidiomycota</taxon>
        <taxon>Agaricomycotina</taxon>
        <taxon>Agaricomycetes</taxon>
        <taxon>Agaricomycetidae</taxon>
        <taxon>Agaricales</taxon>
        <taxon>Marasmiineae</taxon>
        <taxon>Mycenaceae</taxon>
        <taxon>Mycena</taxon>
    </lineage>
</organism>
<comment type="caution">
    <text evidence="3">The sequence shown here is derived from an EMBL/GenBank/DDBJ whole genome shotgun (WGS) entry which is preliminary data.</text>
</comment>
<sequence length="285" mass="30592">MSTTASVGGLHQYLSVEFRLQLSEDAIKADVPNANIRRLSLDLSSLASVRKAAAEVNTYSEPIHVLIHNAAAAIGPFKLTVDGLESQMATDHVGPFLLTKILKPKLLAAVTGSNYTPRVVFVTSVAHMFRPGVNFDAVEHSSAEGYTSFGAYFEAKSANILTAIELSKRSRGAINAYSLNPGGAYLAIFTNIMQKKESLSEYQVLGLLGPDGLPNTEKMQWKTIPQGAATTLTAAFDPRLNSQPGAYLDDSSVANGSVAGHSSDAVNAARLWTLTEKIIREEFTF</sequence>
<dbReference type="EMBL" id="JARIHO010000038">
    <property type="protein sequence ID" value="KAJ7328795.1"/>
    <property type="molecule type" value="Genomic_DNA"/>
</dbReference>
<keyword evidence="4" id="KW-1185">Reference proteome</keyword>
<protein>
    <submittedName>
        <fullName evidence="3">NAD-P-binding protein</fullName>
    </submittedName>
</protein>
<keyword evidence="2" id="KW-0560">Oxidoreductase</keyword>
<evidence type="ECO:0000313" key="4">
    <source>
        <dbReference type="Proteomes" id="UP001218218"/>
    </source>
</evidence>
<dbReference type="AlphaFoldDB" id="A0AAD6ZMM8"/>
<evidence type="ECO:0000256" key="2">
    <source>
        <dbReference type="ARBA" id="ARBA00023002"/>
    </source>
</evidence>
<dbReference type="Proteomes" id="UP001218218">
    <property type="component" value="Unassembled WGS sequence"/>
</dbReference>
<evidence type="ECO:0000256" key="1">
    <source>
        <dbReference type="ARBA" id="ARBA00006484"/>
    </source>
</evidence>
<evidence type="ECO:0000313" key="3">
    <source>
        <dbReference type="EMBL" id="KAJ7328795.1"/>
    </source>
</evidence>
<comment type="similarity">
    <text evidence="1">Belongs to the short-chain dehydrogenases/reductases (SDR) family.</text>
</comment>
<dbReference type="Gene3D" id="3.40.50.720">
    <property type="entry name" value="NAD(P)-binding Rossmann-like Domain"/>
    <property type="match status" value="1"/>
</dbReference>
<dbReference type="GO" id="GO:0016491">
    <property type="term" value="F:oxidoreductase activity"/>
    <property type="evidence" value="ECO:0007669"/>
    <property type="project" value="UniProtKB-KW"/>
</dbReference>
<dbReference type="InterPro" id="IPR036291">
    <property type="entry name" value="NAD(P)-bd_dom_sf"/>
</dbReference>
<dbReference type="PANTHER" id="PTHR24320">
    <property type="entry name" value="RETINOL DEHYDROGENASE"/>
    <property type="match status" value="1"/>
</dbReference>
<dbReference type="SUPFAM" id="SSF51735">
    <property type="entry name" value="NAD(P)-binding Rossmann-fold domains"/>
    <property type="match status" value="1"/>
</dbReference>
<gene>
    <name evidence="3" type="ORF">DFH08DRAFT_709538</name>
</gene>
<proteinExistence type="inferred from homology"/>
<reference evidence="3" key="1">
    <citation type="submission" date="2023-03" db="EMBL/GenBank/DDBJ databases">
        <title>Massive genome expansion in bonnet fungi (Mycena s.s.) driven by repeated elements and novel gene families across ecological guilds.</title>
        <authorList>
            <consortium name="Lawrence Berkeley National Laboratory"/>
            <person name="Harder C.B."/>
            <person name="Miyauchi S."/>
            <person name="Viragh M."/>
            <person name="Kuo A."/>
            <person name="Thoen E."/>
            <person name="Andreopoulos B."/>
            <person name="Lu D."/>
            <person name="Skrede I."/>
            <person name="Drula E."/>
            <person name="Henrissat B."/>
            <person name="Morin E."/>
            <person name="Kohler A."/>
            <person name="Barry K."/>
            <person name="LaButti K."/>
            <person name="Morin E."/>
            <person name="Salamov A."/>
            <person name="Lipzen A."/>
            <person name="Mereny Z."/>
            <person name="Hegedus B."/>
            <person name="Baldrian P."/>
            <person name="Stursova M."/>
            <person name="Weitz H."/>
            <person name="Taylor A."/>
            <person name="Grigoriev I.V."/>
            <person name="Nagy L.G."/>
            <person name="Martin F."/>
            <person name="Kauserud H."/>
        </authorList>
    </citation>
    <scope>NUCLEOTIDE SEQUENCE</scope>
    <source>
        <strain evidence="3">CBHHK002</strain>
    </source>
</reference>
<accession>A0AAD6ZMM8</accession>